<comment type="caution">
    <text evidence="1">The sequence shown here is derived from an EMBL/GenBank/DDBJ whole genome shotgun (WGS) entry which is preliminary data.</text>
</comment>
<evidence type="ECO:0000313" key="1">
    <source>
        <dbReference type="EMBL" id="TJY37229.1"/>
    </source>
</evidence>
<organism evidence="1 2">
    <name type="scientific">Pontimicrobium aquaticum</name>
    <dbReference type="NCBI Taxonomy" id="2565367"/>
    <lineage>
        <taxon>Bacteria</taxon>
        <taxon>Pseudomonadati</taxon>
        <taxon>Bacteroidota</taxon>
        <taxon>Flavobacteriia</taxon>
        <taxon>Flavobacteriales</taxon>
        <taxon>Flavobacteriaceae</taxon>
        <taxon>Pontimicrobium</taxon>
    </lineage>
</organism>
<keyword evidence="2" id="KW-1185">Reference proteome</keyword>
<evidence type="ECO:0000313" key="2">
    <source>
        <dbReference type="Proteomes" id="UP000307657"/>
    </source>
</evidence>
<sequence length="184" mass="20838">MKYSILALILSITLLTSCNKEQDPFKVSPNNIGNLNDSTHVKDLKMVFSNDSIVTADTNSEFSGNTNDIHIYEKGGKQLLVLSPAKSKDSTSTIKTIRIIDERYKTSKGLNINSTFKSIRDNYKISSIQNTLMDVIVSVNGINAYFTIDKRELPPEMRLDMNLEIEAIHIPDDAKIKNFFIQWF</sequence>
<dbReference type="PROSITE" id="PS51257">
    <property type="entry name" value="PROKAR_LIPOPROTEIN"/>
    <property type="match status" value="1"/>
</dbReference>
<dbReference type="EMBL" id="SUPL01000002">
    <property type="protein sequence ID" value="TJY37229.1"/>
    <property type="molecule type" value="Genomic_DNA"/>
</dbReference>
<proteinExistence type="predicted"/>
<dbReference type="OrthoDB" id="1436858at2"/>
<dbReference type="Gene3D" id="2.60.460.10">
    <property type="entry name" value="protein yfey like domain"/>
    <property type="match status" value="1"/>
</dbReference>
<protein>
    <submittedName>
        <fullName evidence="1">Uncharacterized protein</fullName>
    </submittedName>
</protein>
<gene>
    <name evidence="1" type="ORF">E5167_04575</name>
</gene>
<dbReference type="AlphaFoldDB" id="A0A4V5LQY8"/>
<name>A0A4V5LQY8_9FLAO</name>
<accession>A0A4V5LQY8</accession>
<dbReference type="RefSeq" id="WP_136841493.1">
    <property type="nucleotide sequence ID" value="NZ_SUPL01000002.1"/>
</dbReference>
<dbReference type="Proteomes" id="UP000307657">
    <property type="component" value="Unassembled WGS sequence"/>
</dbReference>
<dbReference type="InterPro" id="IPR038714">
    <property type="entry name" value="YfeY-like_sf"/>
</dbReference>
<reference evidence="1 2" key="1">
    <citation type="submission" date="2019-04" db="EMBL/GenBank/DDBJ databases">
        <title>Lacinutrix sp. nov., isolated from marine water.</title>
        <authorList>
            <person name="Kim W."/>
        </authorList>
    </citation>
    <scope>NUCLEOTIDE SEQUENCE [LARGE SCALE GENOMIC DNA]</scope>
    <source>
        <strain evidence="1 2">CAU 1491</strain>
    </source>
</reference>